<proteinExistence type="predicted"/>
<dbReference type="EMBL" id="UAWG01000008">
    <property type="protein sequence ID" value="SQB59807.1"/>
    <property type="molecule type" value="Genomic_DNA"/>
</dbReference>
<name>A0A2X2Y8B1_CLOPF</name>
<dbReference type="Proteomes" id="UP000249986">
    <property type="component" value="Unassembled WGS sequence"/>
</dbReference>
<protein>
    <submittedName>
        <fullName evidence="1">Uncharacterized protein</fullName>
    </submittedName>
</protein>
<dbReference type="RefSeq" id="WP_164810314.1">
    <property type="nucleotide sequence ID" value="NZ_CATNXO010000012.1"/>
</dbReference>
<evidence type="ECO:0000313" key="2">
    <source>
        <dbReference type="Proteomes" id="UP000249986"/>
    </source>
</evidence>
<reference evidence="1 2" key="1">
    <citation type="submission" date="2018-06" db="EMBL/GenBank/DDBJ databases">
        <authorList>
            <consortium name="Pathogen Informatics"/>
            <person name="Doyle S."/>
        </authorList>
    </citation>
    <scope>NUCLEOTIDE SEQUENCE [LARGE SCALE GENOMIC DNA]</scope>
    <source>
        <strain evidence="1 2">NCTC10719</strain>
    </source>
</reference>
<sequence>MNNSIDKNELLNDLIATMEIKLSDELLKELEEYEISYTLIKGNNV</sequence>
<gene>
    <name evidence="1" type="ORF">NCTC10719_01350</name>
</gene>
<evidence type="ECO:0000313" key="1">
    <source>
        <dbReference type="EMBL" id="SQB59807.1"/>
    </source>
</evidence>
<dbReference type="AlphaFoldDB" id="A0A2X2Y8B1"/>
<accession>A0A2X2Y8B1</accession>
<organism evidence="1 2">
    <name type="scientific">Clostridium perfringens</name>
    <dbReference type="NCBI Taxonomy" id="1502"/>
    <lineage>
        <taxon>Bacteria</taxon>
        <taxon>Bacillati</taxon>
        <taxon>Bacillota</taxon>
        <taxon>Clostridia</taxon>
        <taxon>Eubacteriales</taxon>
        <taxon>Clostridiaceae</taxon>
        <taxon>Clostridium</taxon>
    </lineage>
</organism>